<dbReference type="InterPro" id="IPR027417">
    <property type="entry name" value="P-loop_NTPase"/>
</dbReference>
<protein>
    <recommendedName>
        <fullName evidence="5">Elongator complex protein 5</fullName>
    </recommendedName>
</protein>
<keyword evidence="8" id="KW-0539">Nucleus</keyword>
<dbReference type="PANTHER" id="PTHR15641:SF1">
    <property type="entry name" value="ELONGATOR COMPLEX PROTEIN 5"/>
    <property type="match status" value="1"/>
</dbReference>
<proteinExistence type="inferred from homology"/>
<feature type="compositionally biased region" description="Low complexity" evidence="9">
    <location>
        <begin position="275"/>
        <end position="287"/>
    </location>
</feature>
<dbReference type="EMBL" id="AZHD01000001">
    <property type="protein sequence ID" value="OAA68744.1"/>
    <property type="molecule type" value="Genomic_DNA"/>
</dbReference>
<gene>
    <name evidence="10" type="ORF">SPI_00939</name>
</gene>
<feature type="compositionally biased region" description="Polar residues" evidence="9">
    <location>
        <begin position="288"/>
        <end position="303"/>
    </location>
</feature>
<dbReference type="STRING" id="1081102.A0A162LCQ4"/>
<comment type="subcellular location">
    <subcellularLocation>
        <location evidence="2">Cytoplasm</location>
    </subcellularLocation>
    <subcellularLocation>
        <location evidence="1">Nucleus</location>
    </subcellularLocation>
</comment>
<evidence type="ECO:0000256" key="5">
    <source>
        <dbReference type="ARBA" id="ARBA00020264"/>
    </source>
</evidence>
<evidence type="ECO:0000256" key="3">
    <source>
        <dbReference type="ARBA" id="ARBA00005043"/>
    </source>
</evidence>
<feature type="region of interest" description="Disordered" evidence="9">
    <location>
        <begin position="270"/>
        <end position="313"/>
    </location>
</feature>
<evidence type="ECO:0000313" key="10">
    <source>
        <dbReference type="EMBL" id="OAA68744.1"/>
    </source>
</evidence>
<keyword evidence="7" id="KW-0819">tRNA processing</keyword>
<evidence type="ECO:0000256" key="6">
    <source>
        <dbReference type="ARBA" id="ARBA00022490"/>
    </source>
</evidence>
<dbReference type="Pfam" id="PF10483">
    <property type="entry name" value="Elong_Iki1"/>
    <property type="match status" value="1"/>
</dbReference>
<dbReference type="Gene3D" id="3.40.50.300">
    <property type="entry name" value="P-loop containing nucleotide triphosphate hydrolases"/>
    <property type="match status" value="1"/>
</dbReference>
<comment type="pathway">
    <text evidence="3">tRNA modification; 5-methoxycarbonylmethyl-2-thiouridine-tRNA biosynthesis.</text>
</comment>
<evidence type="ECO:0000313" key="11">
    <source>
        <dbReference type="Proteomes" id="UP000076874"/>
    </source>
</evidence>
<reference evidence="10 11" key="1">
    <citation type="journal article" date="2016" name="Genome Biol. Evol.">
        <title>Divergent and convergent evolution of fungal pathogenicity.</title>
        <authorList>
            <person name="Shang Y."/>
            <person name="Xiao G."/>
            <person name="Zheng P."/>
            <person name="Cen K."/>
            <person name="Zhan S."/>
            <person name="Wang C."/>
        </authorList>
    </citation>
    <scope>NUCLEOTIDE SEQUENCE [LARGE SCALE GENOMIC DNA]</scope>
    <source>
        <strain evidence="10 11">RCEF 264</strain>
    </source>
</reference>
<evidence type="ECO:0000256" key="9">
    <source>
        <dbReference type="SAM" id="MobiDB-lite"/>
    </source>
</evidence>
<dbReference type="GO" id="GO:0000049">
    <property type="term" value="F:tRNA binding"/>
    <property type="evidence" value="ECO:0007669"/>
    <property type="project" value="TreeGrafter"/>
</dbReference>
<dbReference type="GO" id="GO:0005829">
    <property type="term" value="C:cytosol"/>
    <property type="evidence" value="ECO:0007669"/>
    <property type="project" value="TreeGrafter"/>
</dbReference>
<sequence>MAATKAHARSSYSVLLLQKLLSLRDGVSPLTLVLDTLQEPGQPIIEEFMLRAKSAGTRVVYVSSYLAHPRRSPHMDVLIERKDASLEAFRDEIISQCPPGPERSSERGRSESSQKTLIVIDSLCQLARQDPLFVAAFVSSLVSPTTSVLGLHHADDPSLSAGVLPSHRDALRQGKPPPLKVLCHLATAVVRVHALHEEVAKKRARDRSTEEPHFGWAAGEGWPFGYGNKAYSKRDLVGPLYDHGVVVDMELRRRSGRAVVERYVMVLGGGPKADQQQQQQQQQQQHQVPQSRSARPPQAQKSAPTPPRLRMPWEADATPCTDITVMSEHPLFAAPSTVGGEEGDGVGDGDGDETADEVPTSSFSLGLTAKQRRDRDNIVLPYFDAQTDIGAGEGGRILYDMGREDDFDEEEDEI</sequence>
<evidence type="ECO:0000256" key="1">
    <source>
        <dbReference type="ARBA" id="ARBA00004123"/>
    </source>
</evidence>
<dbReference type="InterPro" id="IPR019519">
    <property type="entry name" value="Elp5"/>
</dbReference>
<comment type="similarity">
    <text evidence="4">Belongs to the ELP5 family.</text>
</comment>
<feature type="compositionally biased region" description="Acidic residues" evidence="9">
    <location>
        <begin position="341"/>
        <end position="356"/>
    </location>
</feature>
<comment type="caution">
    <text evidence="10">The sequence shown here is derived from an EMBL/GenBank/DDBJ whole genome shotgun (WGS) entry which is preliminary data.</text>
</comment>
<dbReference type="OrthoDB" id="166907at2759"/>
<dbReference type="UniPathway" id="UPA00988"/>
<evidence type="ECO:0000256" key="8">
    <source>
        <dbReference type="ARBA" id="ARBA00023242"/>
    </source>
</evidence>
<dbReference type="CDD" id="cd19496">
    <property type="entry name" value="Elp5"/>
    <property type="match status" value="1"/>
</dbReference>
<dbReference type="GO" id="GO:0033588">
    <property type="term" value="C:elongator holoenzyme complex"/>
    <property type="evidence" value="ECO:0007669"/>
    <property type="project" value="InterPro"/>
</dbReference>
<name>A0A162LCQ4_9HYPO</name>
<evidence type="ECO:0000256" key="7">
    <source>
        <dbReference type="ARBA" id="ARBA00022694"/>
    </source>
</evidence>
<dbReference type="GO" id="GO:0005634">
    <property type="term" value="C:nucleus"/>
    <property type="evidence" value="ECO:0007669"/>
    <property type="project" value="UniProtKB-SubCell"/>
</dbReference>
<dbReference type="PANTHER" id="PTHR15641">
    <property type="entry name" value="ELONGATOR COMPLEX PROTEIN 5"/>
    <property type="match status" value="1"/>
</dbReference>
<keyword evidence="11" id="KW-1185">Reference proteome</keyword>
<keyword evidence="6" id="KW-0963">Cytoplasm</keyword>
<accession>A0A162LCQ4</accession>
<organism evidence="10 11">
    <name type="scientific">Niveomyces insectorum RCEF 264</name>
    <dbReference type="NCBI Taxonomy" id="1081102"/>
    <lineage>
        <taxon>Eukaryota</taxon>
        <taxon>Fungi</taxon>
        <taxon>Dikarya</taxon>
        <taxon>Ascomycota</taxon>
        <taxon>Pezizomycotina</taxon>
        <taxon>Sordariomycetes</taxon>
        <taxon>Hypocreomycetidae</taxon>
        <taxon>Hypocreales</taxon>
        <taxon>Cordycipitaceae</taxon>
        <taxon>Niveomyces</taxon>
    </lineage>
</organism>
<dbReference type="AlphaFoldDB" id="A0A162LCQ4"/>
<dbReference type="GO" id="GO:0002098">
    <property type="term" value="P:tRNA wobble uridine modification"/>
    <property type="evidence" value="ECO:0007669"/>
    <property type="project" value="InterPro"/>
</dbReference>
<feature type="region of interest" description="Disordered" evidence="9">
    <location>
        <begin position="334"/>
        <end position="359"/>
    </location>
</feature>
<dbReference type="Proteomes" id="UP000076874">
    <property type="component" value="Unassembled WGS sequence"/>
</dbReference>
<evidence type="ECO:0000256" key="2">
    <source>
        <dbReference type="ARBA" id="ARBA00004496"/>
    </source>
</evidence>
<evidence type="ECO:0000256" key="4">
    <source>
        <dbReference type="ARBA" id="ARBA00009567"/>
    </source>
</evidence>